<proteinExistence type="predicted"/>
<dbReference type="InterPro" id="IPR010750">
    <property type="entry name" value="SGF29_tudor-like_dom"/>
</dbReference>
<feature type="compositionally biased region" description="Basic and acidic residues" evidence="5">
    <location>
        <begin position="8"/>
        <end position="20"/>
    </location>
</feature>
<dbReference type="Gene3D" id="2.30.30.140">
    <property type="match status" value="2"/>
</dbReference>
<evidence type="ECO:0000259" key="6">
    <source>
        <dbReference type="PROSITE" id="PS51518"/>
    </source>
</evidence>
<dbReference type="Pfam" id="PF07039">
    <property type="entry name" value="SGF29_Tudor"/>
    <property type="match status" value="1"/>
</dbReference>
<feature type="region of interest" description="Disordered" evidence="5">
    <location>
        <begin position="53"/>
        <end position="72"/>
    </location>
</feature>
<dbReference type="CDD" id="cd20394">
    <property type="entry name" value="Tudor_SGF29_rpt2"/>
    <property type="match status" value="1"/>
</dbReference>
<feature type="compositionally biased region" description="Basic and acidic residues" evidence="5">
    <location>
        <begin position="405"/>
        <end position="422"/>
    </location>
</feature>
<dbReference type="PROSITE" id="PS51518">
    <property type="entry name" value="SGF29_C"/>
    <property type="match status" value="1"/>
</dbReference>
<reference evidence="8" key="1">
    <citation type="submission" date="2010-08" db="EMBL/GenBank/DDBJ databases">
        <authorList>
            <consortium name="Caenorhabditis japonica Sequencing Consortium"/>
            <person name="Wilson R.K."/>
        </authorList>
    </citation>
    <scope>NUCLEOTIDE SEQUENCE [LARGE SCALE GENOMIC DNA]</scope>
    <source>
        <strain evidence="8">DF5081</strain>
    </source>
</reference>
<evidence type="ECO:0000256" key="1">
    <source>
        <dbReference type="ARBA" id="ARBA00004123"/>
    </source>
</evidence>
<evidence type="ECO:0000256" key="2">
    <source>
        <dbReference type="ARBA" id="ARBA00023015"/>
    </source>
</evidence>
<protein>
    <submittedName>
        <fullName evidence="7">SGF29 C-terminal domain-containing protein</fullName>
    </submittedName>
</protein>
<feature type="compositionally biased region" description="Low complexity" evidence="5">
    <location>
        <begin position="597"/>
        <end position="606"/>
    </location>
</feature>
<keyword evidence="2" id="KW-0805">Transcription regulation</keyword>
<feature type="compositionally biased region" description="Basic residues" evidence="5">
    <location>
        <begin position="423"/>
        <end position="451"/>
    </location>
</feature>
<feature type="compositionally biased region" description="Acidic residues" evidence="5">
    <location>
        <begin position="519"/>
        <end position="533"/>
    </location>
</feature>
<dbReference type="InterPro" id="IPR047287">
    <property type="entry name" value="Tudor_SGF29_rpt2"/>
</dbReference>
<dbReference type="GO" id="GO:0000124">
    <property type="term" value="C:SAGA complex"/>
    <property type="evidence" value="ECO:0007669"/>
    <property type="project" value="InterPro"/>
</dbReference>
<feature type="compositionally biased region" description="Low complexity" evidence="5">
    <location>
        <begin position="29"/>
        <end position="40"/>
    </location>
</feature>
<dbReference type="AlphaFoldDB" id="A0A8R1DMJ9"/>
<sequence>MPKQKNKPPKETKKEKKARINDGAQTGRAANTTTSKSAAAALQAAIQAPVQQEFRARTSASPSASTHPTIPPEFLVEIEGDDARHEFIRNALIRVKEIADLELSVKNELVAFHEKIGKVYASQMTSKEKEQANTLYARLTEATNGHQEYMFALINRMKKWRLDAADVARDKGEVNALEYLNLKHGCLPLMDCNHNREPYGTGALAWPDKKRLEKKEPVVAFVETSKTWIMAEVSRSVSNQRYECLDIDDEDKKVATFARKQLIPLPQFTCDYQKFNFMAFKPNAHVLALYPGTTCFYPGRVDKSPDTSSGKYIISFVDTDDAKKFSKPSEVSEGYVVAYRKDPKMYVRPEKRAQLALETVVTVAEITDDKDIPGPAPKPKAPSYYESPDEENSKNFSMKKKRKKQEGDEICGRQSKPKVEKVKIRRAKVPPHKKIRSTRLFGKRRKIKKAKTVNPTSEEPSSATIESSSKDREITHEEIQEQESGDVELSASRSVSECSRELGDEFDDDKLDDTKSSAEDDEDEAVDDEDESENISNSDEDNKLEVTRCIKDNESDGKRDTVKEKQDDELAHDPEEGTSGGYNPIVGYGIESDSDDYSSCHSSTGSYVTDNKKDEIEKKQEE</sequence>
<evidence type="ECO:0000256" key="4">
    <source>
        <dbReference type="ARBA" id="ARBA00023242"/>
    </source>
</evidence>
<dbReference type="Proteomes" id="UP000005237">
    <property type="component" value="Unassembled WGS sequence"/>
</dbReference>
<feature type="domain" description="SGF29 C-terminal" evidence="6">
    <location>
        <begin position="208"/>
        <end position="345"/>
    </location>
</feature>
<keyword evidence="3" id="KW-0804">Transcription</keyword>
<dbReference type="InterPro" id="IPR037802">
    <property type="entry name" value="SGF29"/>
</dbReference>
<reference evidence="7" key="2">
    <citation type="submission" date="2022-06" db="UniProtKB">
        <authorList>
            <consortium name="EnsemblMetazoa"/>
        </authorList>
    </citation>
    <scope>IDENTIFICATION</scope>
    <source>
        <strain evidence="7">DF5081</strain>
    </source>
</reference>
<feature type="region of interest" description="Disordered" evidence="5">
    <location>
        <begin position="368"/>
        <end position="622"/>
    </location>
</feature>
<keyword evidence="4" id="KW-0539">Nucleus</keyword>
<dbReference type="PANTHER" id="PTHR21539:SF7">
    <property type="entry name" value="SGF29 C-TERMINAL DOMAIN-CONTAINING PROTEIN"/>
    <property type="match status" value="1"/>
</dbReference>
<feature type="compositionally biased region" description="Polar residues" evidence="5">
    <location>
        <begin position="453"/>
        <end position="467"/>
    </location>
</feature>
<feature type="compositionally biased region" description="Basic and acidic residues" evidence="5">
    <location>
        <begin position="540"/>
        <end position="575"/>
    </location>
</feature>
<evidence type="ECO:0000313" key="7">
    <source>
        <dbReference type="EnsemblMetazoa" id="CJA06934.1"/>
    </source>
</evidence>
<evidence type="ECO:0000313" key="8">
    <source>
        <dbReference type="Proteomes" id="UP000005237"/>
    </source>
</evidence>
<dbReference type="EnsemblMetazoa" id="CJA06934.1">
    <property type="protein sequence ID" value="CJA06934.1"/>
    <property type="gene ID" value="WBGene00126138"/>
</dbReference>
<feature type="compositionally biased region" description="Basic and acidic residues" evidence="5">
    <location>
        <begin position="468"/>
        <end position="479"/>
    </location>
</feature>
<dbReference type="PANTHER" id="PTHR21539">
    <property type="entry name" value="SAGA-ASSOCIATED FACTOR 29"/>
    <property type="match status" value="1"/>
</dbReference>
<feature type="compositionally biased region" description="Low complexity" evidence="5">
    <location>
        <begin position="57"/>
        <end position="68"/>
    </location>
</feature>
<accession>A0A8R1DMJ9</accession>
<organism evidence="7 8">
    <name type="scientific">Caenorhabditis japonica</name>
    <dbReference type="NCBI Taxonomy" id="281687"/>
    <lineage>
        <taxon>Eukaryota</taxon>
        <taxon>Metazoa</taxon>
        <taxon>Ecdysozoa</taxon>
        <taxon>Nematoda</taxon>
        <taxon>Chromadorea</taxon>
        <taxon>Rhabditida</taxon>
        <taxon>Rhabditina</taxon>
        <taxon>Rhabditomorpha</taxon>
        <taxon>Rhabditoidea</taxon>
        <taxon>Rhabditidae</taxon>
        <taxon>Peloderinae</taxon>
        <taxon>Caenorhabditis</taxon>
    </lineage>
</organism>
<comment type="subcellular location">
    <subcellularLocation>
        <location evidence="1">Nucleus</location>
    </subcellularLocation>
</comment>
<evidence type="ECO:0000256" key="5">
    <source>
        <dbReference type="SAM" id="MobiDB-lite"/>
    </source>
</evidence>
<name>A0A8R1DMJ9_CAEJA</name>
<feature type="region of interest" description="Disordered" evidence="5">
    <location>
        <begin position="1"/>
        <end position="40"/>
    </location>
</feature>
<keyword evidence="8" id="KW-1185">Reference proteome</keyword>
<feature type="compositionally biased region" description="Basic and acidic residues" evidence="5">
    <location>
        <begin position="610"/>
        <end position="622"/>
    </location>
</feature>
<evidence type="ECO:0000256" key="3">
    <source>
        <dbReference type="ARBA" id="ARBA00023163"/>
    </source>
</evidence>
<dbReference type="GO" id="GO:0005634">
    <property type="term" value="C:nucleus"/>
    <property type="evidence" value="ECO:0007669"/>
    <property type="project" value="UniProtKB-SubCell"/>
</dbReference>